<comment type="caution">
    <text evidence="1">The sequence shown here is derived from an EMBL/GenBank/DDBJ whole genome shotgun (WGS) entry which is preliminary data.</text>
</comment>
<accession>A0A2W7NU53</accession>
<dbReference type="AlphaFoldDB" id="A0A2W7NU53"/>
<gene>
    <name evidence="1" type="ORF">LX69_00587</name>
</gene>
<protein>
    <submittedName>
        <fullName evidence="1">Uncharacterized protein</fullName>
    </submittedName>
</protein>
<organism evidence="1 2">
    <name type="scientific">Breznakibacter xylanolyticus</name>
    <dbReference type="NCBI Taxonomy" id="990"/>
    <lineage>
        <taxon>Bacteria</taxon>
        <taxon>Pseudomonadati</taxon>
        <taxon>Bacteroidota</taxon>
        <taxon>Bacteroidia</taxon>
        <taxon>Marinilabiliales</taxon>
        <taxon>Marinilabiliaceae</taxon>
        <taxon>Breznakibacter</taxon>
    </lineage>
</organism>
<evidence type="ECO:0000313" key="2">
    <source>
        <dbReference type="Proteomes" id="UP000249239"/>
    </source>
</evidence>
<name>A0A2W7NU53_9BACT</name>
<keyword evidence="2" id="KW-1185">Reference proteome</keyword>
<proteinExistence type="predicted"/>
<dbReference type="RefSeq" id="WP_111444307.1">
    <property type="nucleotide sequence ID" value="NZ_QKZK01000003.1"/>
</dbReference>
<reference evidence="1 2" key="1">
    <citation type="submission" date="2018-06" db="EMBL/GenBank/DDBJ databases">
        <title>Genomic Encyclopedia of Archaeal and Bacterial Type Strains, Phase II (KMG-II): from individual species to whole genera.</title>
        <authorList>
            <person name="Goeker M."/>
        </authorList>
    </citation>
    <scope>NUCLEOTIDE SEQUENCE [LARGE SCALE GENOMIC DNA]</scope>
    <source>
        <strain evidence="1 2">DSM 6779</strain>
    </source>
</reference>
<dbReference type="Proteomes" id="UP000249239">
    <property type="component" value="Unassembled WGS sequence"/>
</dbReference>
<evidence type="ECO:0000313" key="1">
    <source>
        <dbReference type="EMBL" id="PZX20134.1"/>
    </source>
</evidence>
<dbReference type="EMBL" id="QKZK01000003">
    <property type="protein sequence ID" value="PZX20134.1"/>
    <property type="molecule type" value="Genomic_DNA"/>
</dbReference>
<sequence>MKITDNILHSSVEQIADYLIEAGISSSKLIGTYGNSFIPDGAVIKFTDFEIKGERETVVDGVKIPSTRYIQLITDKGYVCSLSRLQASVFIGDPENGITEIQSGIHKGKFFLKTNTTPNPFLMGNQASALKKLVGKSFLCNHISGFRSIYCSEGYHSIDELQIEPYTICKLTEYKS</sequence>